<evidence type="ECO:0000313" key="3">
    <source>
        <dbReference type="Proteomes" id="UP000800200"/>
    </source>
</evidence>
<dbReference type="Proteomes" id="UP000800200">
    <property type="component" value="Unassembled WGS sequence"/>
</dbReference>
<protein>
    <submittedName>
        <fullName evidence="2">Uncharacterized protein</fullName>
    </submittedName>
</protein>
<evidence type="ECO:0000256" key="1">
    <source>
        <dbReference type="SAM" id="SignalP"/>
    </source>
</evidence>
<dbReference type="AlphaFoldDB" id="A0A6A6EHN7"/>
<keyword evidence="1" id="KW-0732">Signal</keyword>
<feature type="signal peptide" evidence="1">
    <location>
        <begin position="1"/>
        <end position="26"/>
    </location>
</feature>
<accession>A0A6A6EHN7</accession>
<sequence>MDTWYVQWHSWTSPTVLIHLLPSTSSCQTARAPCQAESATHGMGFCFMFSQPWLSISPRPRSYNSCYGCGLVLVFDALLFHHLHPSLTTTTQLFAPIT</sequence>
<name>A0A6A6EHN7_9PEZI</name>
<feature type="chain" id="PRO_5025465670" evidence="1">
    <location>
        <begin position="27"/>
        <end position="98"/>
    </location>
</feature>
<evidence type="ECO:0000313" key="2">
    <source>
        <dbReference type="EMBL" id="KAF2190615.1"/>
    </source>
</evidence>
<dbReference type="EMBL" id="ML994618">
    <property type="protein sequence ID" value="KAF2190615.1"/>
    <property type="molecule type" value="Genomic_DNA"/>
</dbReference>
<gene>
    <name evidence="2" type="ORF">K469DRAFT_389097</name>
</gene>
<proteinExistence type="predicted"/>
<keyword evidence="3" id="KW-1185">Reference proteome</keyword>
<organism evidence="2 3">
    <name type="scientific">Zopfia rhizophila CBS 207.26</name>
    <dbReference type="NCBI Taxonomy" id="1314779"/>
    <lineage>
        <taxon>Eukaryota</taxon>
        <taxon>Fungi</taxon>
        <taxon>Dikarya</taxon>
        <taxon>Ascomycota</taxon>
        <taxon>Pezizomycotina</taxon>
        <taxon>Dothideomycetes</taxon>
        <taxon>Dothideomycetes incertae sedis</taxon>
        <taxon>Zopfiaceae</taxon>
        <taxon>Zopfia</taxon>
    </lineage>
</organism>
<reference evidence="2" key="1">
    <citation type="journal article" date="2020" name="Stud. Mycol.">
        <title>101 Dothideomycetes genomes: a test case for predicting lifestyles and emergence of pathogens.</title>
        <authorList>
            <person name="Haridas S."/>
            <person name="Albert R."/>
            <person name="Binder M."/>
            <person name="Bloem J."/>
            <person name="Labutti K."/>
            <person name="Salamov A."/>
            <person name="Andreopoulos B."/>
            <person name="Baker S."/>
            <person name="Barry K."/>
            <person name="Bills G."/>
            <person name="Bluhm B."/>
            <person name="Cannon C."/>
            <person name="Castanera R."/>
            <person name="Culley D."/>
            <person name="Daum C."/>
            <person name="Ezra D."/>
            <person name="Gonzalez J."/>
            <person name="Henrissat B."/>
            <person name="Kuo A."/>
            <person name="Liang C."/>
            <person name="Lipzen A."/>
            <person name="Lutzoni F."/>
            <person name="Magnuson J."/>
            <person name="Mondo S."/>
            <person name="Nolan M."/>
            <person name="Ohm R."/>
            <person name="Pangilinan J."/>
            <person name="Park H.-J."/>
            <person name="Ramirez L."/>
            <person name="Alfaro M."/>
            <person name="Sun H."/>
            <person name="Tritt A."/>
            <person name="Yoshinaga Y."/>
            <person name="Zwiers L.-H."/>
            <person name="Turgeon B."/>
            <person name="Goodwin S."/>
            <person name="Spatafora J."/>
            <person name="Crous P."/>
            <person name="Grigoriev I."/>
        </authorList>
    </citation>
    <scope>NUCLEOTIDE SEQUENCE</scope>
    <source>
        <strain evidence="2">CBS 207.26</strain>
    </source>
</reference>